<evidence type="ECO:0000256" key="1">
    <source>
        <dbReference type="SAM" id="MobiDB-lite"/>
    </source>
</evidence>
<dbReference type="EMBL" id="QGML01000537">
    <property type="protein sequence ID" value="TVY91475.1"/>
    <property type="molecule type" value="Genomic_DNA"/>
</dbReference>
<dbReference type="PANTHER" id="PTHR22806">
    <property type="entry name" value="NUCLEOPORIN NUP37 P37 -RELATED"/>
    <property type="match status" value="1"/>
</dbReference>
<accession>A0A559MET7</accession>
<gene>
    <name evidence="2" type="primary">NUP37</name>
    <name evidence="2" type="ORF">LAWI1_G003253</name>
</gene>
<dbReference type="AlphaFoldDB" id="A0A559MET7"/>
<dbReference type="GO" id="GO:0031080">
    <property type="term" value="C:nuclear pore outer ring"/>
    <property type="evidence" value="ECO:0007669"/>
    <property type="project" value="InterPro"/>
</dbReference>
<keyword evidence="3" id="KW-1185">Reference proteome</keyword>
<comment type="caution">
    <text evidence="2">The sequence shown here is derived from an EMBL/GenBank/DDBJ whole genome shotgun (WGS) entry which is preliminary data.</text>
</comment>
<protein>
    <submittedName>
        <fullName evidence="2">Nucleoporin</fullName>
    </submittedName>
</protein>
<proteinExistence type="predicted"/>
<dbReference type="InterPro" id="IPR037626">
    <property type="entry name" value="NUP37"/>
</dbReference>
<reference evidence="2 3" key="1">
    <citation type="submission" date="2018-05" db="EMBL/GenBank/DDBJ databases">
        <title>Genome sequencing and assembly of the regulated plant pathogen Lachnellula willkommii and related sister species for the development of diagnostic species identification markers.</title>
        <authorList>
            <person name="Giroux E."/>
            <person name="Bilodeau G."/>
        </authorList>
    </citation>
    <scope>NUCLEOTIDE SEQUENCE [LARGE SCALE GENOMIC DNA]</scope>
    <source>
        <strain evidence="2 3">CBS 172.35</strain>
    </source>
</reference>
<dbReference type="Proteomes" id="UP000315522">
    <property type="component" value="Unassembled WGS sequence"/>
</dbReference>
<name>A0A559MET7_9HELO</name>
<feature type="region of interest" description="Disordered" evidence="1">
    <location>
        <begin position="422"/>
        <end position="455"/>
    </location>
</feature>
<organism evidence="2 3">
    <name type="scientific">Lachnellula willkommii</name>
    <dbReference type="NCBI Taxonomy" id="215461"/>
    <lineage>
        <taxon>Eukaryota</taxon>
        <taxon>Fungi</taxon>
        <taxon>Dikarya</taxon>
        <taxon>Ascomycota</taxon>
        <taxon>Pezizomycotina</taxon>
        <taxon>Leotiomycetes</taxon>
        <taxon>Helotiales</taxon>
        <taxon>Lachnaceae</taxon>
        <taxon>Lachnellula</taxon>
    </lineage>
</organism>
<dbReference type="InterPro" id="IPR015943">
    <property type="entry name" value="WD40/YVTN_repeat-like_dom_sf"/>
</dbReference>
<feature type="compositionally biased region" description="Polar residues" evidence="1">
    <location>
        <begin position="422"/>
        <end position="443"/>
    </location>
</feature>
<evidence type="ECO:0000313" key="2">
    <source>
        <dbReference type="EMBL" id="TVY91475.1"/>
    </source>
</evidence>
<sequence>MAGLPQPRITKSQQSIQLSYDLPHRIHTAKTYPVKSPNGSTILLYGHENGVRIVWRGGRAFKPSSAASAGPKKTNGAKGAVISLESDDDEPAAKVFEDKPEFEEDEEELDPSRPHPSILQTLDLHFGTNVLHLAILPTPALEAEGPSWRGLDPVKKKIVFTAACGDNSLRLVTIPLTPPSPESKARPEFRVDFTAAYAGKGKWGEKVTMLNGHQKPSDGVAITADFGRSKQASGQTGSHIIVASHSREVTGLLLLFGVSVKSPESSVEPFQKIFLASPAKSISFNTSLSGHRFSQLLIAETTGVCRIYDYNKGPNSTEEGSETSESGQGSFLLSLYASFQNTKDQSQTGTHADFGRKNIVDAQWVSAGTAVIVLLSDGEWALWDIEGEGPGTTRNELPTETIHGGSRTQYSLTGYIDTGAKSRQSIQNQPTTSRFAPMTPSTRKSTEPFSARGSNGPVKGKISVVEIAASSPTTPSEESIVFWLGETYTIIPSLSKYWAANSRKMGSGNLFNSVASGSRMLRLEGIDLQGERCTCIDQITKTQGLIPEVLVSGEHRLAILTTGSKSKELKTRQPERLALTEKSANNGELDVLGINQELARMENGHSRRGKLFES</sequence>
<evidence type="ECO:0000313" key="3">
    <source>
        <dbReference type="Proteomes" id="UP000315522"/>
    </source>
</evidence>
<dbReference type="PANTHER" id="PTHR22806:SF0">
    <property type="entry name" value="NUCLEOPORIN NUP37"/>
    <property type="match status" value="1"/>
</dbReference>
<dbReference type="Gene3D" id="2.130.10.10">
    <property type="entry name" value="YVTN repeat-like/Quinoprotein amine dehydrogenase"/>
    <property type="match status" value="1"/>
</dbReference>